<keyword evidence="5 7" id="KW-1133">Transmembrane helix</keyword>
<feature type="domain" description="Bacterial sugar transferase" evidence="8">
    <location>
        <begin position="270"/>
        <end position="455"/>
    </location>
</feature>
<feature type="transmembrane region" description="Helical" evidence="7">
    <location>
        <begin position="44"/>
        <end position="67"/>
    </location>
</feature>
<dbReference type="PANTHER" id="PTHR30576">
    <property type="entry name" value="COLANIC BIOSYNTHESIS UDP-GLUCOSE LIPID CARRIER TRANSFERASE"/>
    <property type="match status" value="1"/>
</dbReference>
<keyword evidence="4 7" id="KW-0812">Transmembrane</keyword>
<evidence type="ECO:0000313" key="10">
    <source>
        <dbReference type="Proteomes" id="UP000274046"/>
    </source>
</evidence>
<evidence type="ECO:0000256" key="7">
    <source>
        <dbReference type="SAM" id="Phobius"/>
    </source>
</evidence>
<comment type="caution">
    <text evidence="9">The sequence shown here is derived from an EMBL/GenBank/DDBJ whole genome shotgun (WGS) entry which is preliminary data.</text>
</comment>
<dbReference type="AlphaFoldDB" id="A0A3N0BVP3"/>
<dbReference type="NCBIfam" id="TIGR03025">
    <property type="entry name" value="EPS_sugtrans"/>
    <property type="match status" value="1"/>
</dbReference>
<evidence type="ECO:0000313" key="9">
    <source>
        <dbReference type="EMBL" id="RNL53022.1"/>
    </source>
</evidence>
<evidence type="ECO:0000256" key="2">
    <source>
        <dbReference type="ARBA" id="ARBA00006464"/>
    </source>
</evidence>
<evidence type="ECO:0000256" key="3">
    <source>
        <dbReference type="ARBA" id="ARBA00022679"/>
    </source>
</evidence>
<dbReference type="GO" id="GO:0016020">
    <property type="term" value="C:membrane"/>
    <property type="evidence" value="ECO:0007669"/>
    <property type="project" value="UniProtKB-SubCell"/>
</dbReference>
<accession>A0A3N0BVP3</accession>
<dbReference type="Gene3D" id="3.40.50.720">
    <property type="entry name" value="NAD(P)-binding Rossmann-like Domain"/>
    <property type="match status" value="1"/>
</dbReference>
<keyword evidence="6 7" id="KW-0472">Membrane</keyword>
<dbReference type="InterPro" id="IPR003362">
    <property type="entry name" value="Bact_transf"/>
</dbReference>
<dbReference type="RefSeq" id="WP_123205854.1">
    <property type="nucleotide sequence ID" value="NZ_RBEE01000021.1"/>
</dbReference>
<keyword evidence="10" id="KW-1185">Reference proteome</keyword>
<evidence type="ECO:0000256" key="5">
    <source>
        <dbReference type="ARBA" id="ARBA00022989"/>
    </source>
</evidence>
<feature type="transmembrane region" description="Helical" evidence="7">
    <location>
        <begin position="275"/>
        <end position="297"/>
    </location>
</feature>
<name>A0A3N0BVP3_9SPHI</name>
<dbReference type="Pfam" id="PF13727">
    <property type="entry name" value="CoA_binding_3"/>
    <property type="match status" value="1"/>
</dbReference>
<feature type="transmembrane region" description="Helical" evidence="7">
    <location>
        <begin position="103"/>
        <end position="130"/>
    </location>
</feature>
<comment type="similarity">
    <text evidence="2">Belongs to the bacterial sugar transferase family.</text>
</comment>
<dbReference type="InterPro" id="IPR017475">
    <property type="entry name" value="EPS_sugar_tfrase"/>
</dbReference>
<sequence>MTQRYTNIHRVFFLIMDLVTLNILFILPIFLFEKNPESDLKDLIILNLVANIIWLLSSYLLAAYVIYKQVNLRILARKTLISFGIFGSLVSVFVYLADFSNPNYLVLTIVFGFGLILLITRLTLTSYVLYTRSNTKFFQKIIIIGYNETANNLINSFSSTQSNLRCLGCFDDIELDTNSTNFQYLGRIDKSLDFALENKIAEIYCTLSPEKFPYLYELAETAEKQFIRFRFVPNIYEFLNRKAHLDFVDEIPVFSLRSEPMNYATAQLKKRIFDIVISTMVIIFLLSWLLPLLAIIIKLDSQGPVFFRQQRGGKNNKGFSCIKLRTLSHAISSDTTVQVKQGDTRLTKVGSFLRKTNLDELPQFFNVLMGNMSVVGARPHMLQHDIRFAGLENRYIIRMLSKPGVTGWAQINGLRGEIKETFQLTKRIEHDIWYIENWDTWLDLKIIWLTIQKMVIGDKNAY</sequence>
<evidence type="ECO:0000256" key="6">
    <source>
        <dbReference type="ARBA" id="ARBA00023136"/>
    </source>
</evidence>
<keyword evidence="3 9" id="KW-0808">Transferase</keyword>
<dbReference type="Proteomes" id="UP000274046">
    <property type="component" value="Unassembled WGS sequence"/>
</dbReference>
<gene>
    <name evidence="9" type="ORF">D7004_10700</name>
</gene>
<organism evidence="9 10">
    <name type="scientific">Pedobacter jejuensis</name>
    <dbReference type="NCBI Taxonomy" id="1268550"/>
    <lineage>
        <taxon>Bacteria</taxon>
        <taxon>Pseudomonadati</taxon>
        <taxon>Bacteroidota</taxon>
        <taxon>Sphingobacteriia</taxon>
        <taxon>Sphingobacteriales</taxon>
        <taxon>Sphingobacteriaceae</taxon>
        <taxon>Pedobacter</taxon>
    </lineage>
</organism>
<dbReference type="EMBL" id="RBEE01000021">
    <property type="protein sequence ID" value="RNL53022.1"/>
    <property type="molecule type" value="Genomic_DNA"/>
</dbReference>
<dbReference type="PANTHER" id="PTHR30576:SF0">
    <property type="entry name" value="UNDECAPRENYL-PHOSPHATE N-ACETYLGALACTOSAMINYL 1-PHOSPHATE TRANSFERASE-RELATED"/>
    <property type="match status" value="1"/>
</dbReference>
<dbReference type="Pfam" id="PF02397">
    <property type="entry name" value="Bac_transf"/>
    <property type="match status" value="1"/>
</dbReference>
<dbReference type="GO" id="GO:0016780">
    <property type="term" value="F:phosphotransferase activity, for other substituted phosphate groups"/>
    <property type="evidence" value="ECO:0007669"/>
    <property type="project" value="TreeGrafter"/>
</dbReference>
<evidence type="ECO:0000256" key="1">
    <source>
        <dbReference type="ARBA" id="ARBA00004141"/>
    </source>
</evidence>
<proteinExistence type="inferred from homology"/>
<feature type="transmembrane region" description="Helical" evidence="7">
    <location>
        <begin position="12"/>
        <end position="32"/>
    </location>
</feature>
<protein>
    <submittedName>
        <fullName evidence="9">Exopolysaccharide biosynthesis polyprenyl glycosylphosphotransferase</fullName>
    </submittedName>
</protein>
<dbReference type="OrthoDB" id="9808602at2"/>
<reference evidence="9 10" key="1">
    <citation type="submission" date="2018-10" db="EMBL/GenBank/DDBJ databases">
        <title>Genome sequencing of Pedobacter jejuensis TNB23.</title>
        <authorList>
            <person name="Cho Y.-J."/>
            <person name="Cho A."/>
            <person name="Kim O.-S."/>
        </authorList>
    </citation>
    <scope>NUCLEOTIDE SEQUENCE [LARGE SCALE GENOMIC DNA]</scope>
    <source>
        <strain evidence="9 10">TNB23</strain>
    </source>
</reference>
<evidence type="ECO:0000259" key="8">
    <source>
        <dbReference type="Pfam" id="PF02397"/>
    </source>
</evidence>
<evidence type="ECO:0000256" key="4">
    <source>
        <dbReference type="ARBA" id="ARBA00022692"/>
    </source>
</evidence>
<comment type="subcellular location">
    <subcellularLocation>
        <location evidence="1">Membrane</location>
        <topology evidence="1">Multi-pass membrane protein</topology>
    </subcellularLocation>
</comment>
<feature type="transmembrane region" description="Helical" evidence="7">
    <location>
        <begin position="79"/>
        <end position="97"/>
    </location>
</feature>